<evidence type="ECO:0000313" key="1">
    <source>
        <dbReference type="EMBL" id="HIH94516.1"/>
    </source>
</evidence>
<reference evidence="1" key="1">
    <citation type="journal article" date="2020" name="bioRxiv">
        <title>A rank-normalized archaeal taxonomy based on genome phylogeny resolves widespread incomplete and uneven classifications.</title>
        <authorList>
            <person name="Rinke C."/>
            <person name="Chuvochina M."/>
            <person name="Mussig A.J."/>
            <person name="Chaumeil P.-A."/>
            <person name="Waite D.W."/>
            <person name="Whitman W.B."/>
            <person name="Parks D.H."/>
            <person name="Hugenholtz P."/>
        </authorList>
    </citation>
    <scope>NUCLEOTIDE SEQUENCE</scope>
    <source>
        <strain evidence="1">UBA8876</strain>
    </source>
</reference>
<dbReference type="AlphaFoldDB" id="A0A832SFD7"/>
<evidence type="ECO:0000313" key="2">
    <source>
        <dbReference type="Proteomes" id="UP000600774"/>
    </source>
</evidence>
<protein>
    <submittedName>
        <fullName evidence="1">Uncharacterized protein</fullName>
    </submittedName>
</protein>
<proteinExistence type="predicted"/>
<sequence length="78" mass="8837">MTLFKKSTNDKKESFSKNSKEVLPKITSKIQSSIIRKSELKKFKGKIPLCTLKILDPVLTCKNQEKISVGYGICDDFP</sequence>
<accession>A0A832SFD7</accession>
<gene>
    <name evidence="1" type="ORF">HA338_10965</name>
</gene>
<comment type="caution">
    <text evidence="1">The sequence shown here is derived from an EMBL/GenBank/DDBJ whole genome shotgun (WGS) entry which is preliminary data.</text>
</comment>
<organism evidence="1 2">
    <name type="scientific">Methanosarcina acetivorans</name>
    <dbReference type="NCBI Taxonomy" id="2214"/>
    <lineage>
        <taxon>Archaea</taxon>
        <taxon>Methanobacteriati</taxon>
        <taxon>Methanobacteriota</taxon>
        <taxon>Stenosarchaea group</taxon>
        <taxon>Methanomicrobia</taxon>
        <taxon>Methanosarcinales</taxon>
        <taxon>Methanosarcinaceae</taxon>
        <taxon>Methanosarcina</taxon>
    </lineage>
</organism>
<dbReference type="Proteomes" id="UP000600774">
    <property type="component" value="Unassembled WGS sequence"/>
</dbReference>
<name>A0A832SFD7_9EURY</name>
<dbReference type="EMBL" id="DUJU01000126">
    <property type="protein sequence ID" value="HIH94516.1"/>
    <property type="molecule type" value="Genomic_DNA"/>
</dbReference>